<dbReference type="AlphaFoldDB" id="A0AAN8EZK8"/>
<feature type="non-terminal residue" evidence="1">
    <location>
        <position position="1"/>
    </location>
</feature>
<evidence type="ECO:0000313" key="2">
    <source>
        <dbReference type="Proteomes" id="UP001331761"/>
    </source>
</evidence>
<protein>
    <submittedName>
        <fullName evidence="1">Uncharacterized protein</fullName>
    </submittedName>
</protein>
<name>A0AAN8EZK8_TRICO</name>
<keyword evidence="2" id="KW-1185">Reference proteome</keyword>
<sequence>IRKAGVQFIYVAVGEQINPKHWRYNTTKYDIIAIAGGEENVIYAGEYKELDMSIVKRTVDRICTPIDQLKKNQKH</sequence>
<organism evidence="1 2">
    <name type="scientific">Trichostrongylus colubriformis</name>
    <name type="common">Black scour worm</name>
    <dbReference type="NCBI Taxonomy" id="6319"/>
    <lineage>
        <taxon>Eukaryota</taxon>
        <taxon>Metazoa</taxon>
        <taxon>Ecdysozoa</taxon>
        <taxon>Nematoda</taxon>
        <taxon>Chromadorea</taxon>
        <taxon>Rhabditida</taxon>
        <taxon>Rhabditina</taxon>
        <taxon>Rhabditomorpha</taxon>
        <taxon>Strongyloidea</taxon>
        <taxon>Trichostrongylidae</taxon>
        <taxon>Trichostrongylus</taxon>
    </lineage>
</organism>
<reference evidence="1 2" key="1">
    <citation type="submission" date="2019-10" db="EMBL/GenBank/DDBJ databases">
        <title>Assembly and Annotation for the nematode Trichostrongylus colubriformis.</title>
        <authorList>
            <person name="Martin J."/>
        </authorList>
    </citation>
    <scope>NUCLEOTIDE SEQUENCE [LARGE SCALE GENOMIC DNA]</scope>
    <source>
        <strain evidence="1">G859</strain>
        <tissue evidence="1">Whole worm</tissue>
    </source>
</reference>
<gene>
    <name evidence="1" type="ORF">GCK32_021959</name>
</gene>
<accession>A0AAN8EZK8</accession>
<proteinExistence type="predicted"/>
<dbReference type="Proteomes" id="UP001331761">
    <property type="component" value="Unassembled WGS sequence"/>
</dbReference>
<dbReference type="EMBL" id="WIXE01022244">
    <property type="protein sequence ID" value="KAK5967655.1"/>
    <property type="molecule type" value="Genomic_DNA"/>
</dbReference>
<evidence type="ECO:0000313" key="1">
    <source>
        <dbReference type="EMBL" id="KAK5967655.1"/>
    </source>
</evidence>
<comment type="caution">
    <text evidence="1">The sequence shown here is derived from an EMBL/GenBank/DDBJ whole genome shotgun (WGS) entry which is preliminary data.</text>
</comment>